<dbReference type="PANTHER" id="PTHR42791">
    <property type="entry name" value="GNAT FAMILY ACETYLTRANSFERASE"/>
    <property type="match status" value="1"/>
</dbReference>
<dbReference type="CDD" id="cd04301">
    <property type="entry name" value="NAT_SF"/>
    <property type="match status" value="1"/>
</dbReference>
<evidence type="ECO:0000313" key="2">
    <source>
        <dbReference type="EMBL" id="KZL85242.1"/>
    </source>
</evidence>
<name>A0A161Y701_COLIC</name>
<dbReference type="Pfam" id="PF00583">
    <property type="entry name" value="Acetyltransf_1"/>
    <property type="match status" value="1"/>
</dbReference>
<evidence type="ECO:0000259" key="1">
    <source>
        <dbReference type="PROSITE" id="PS51186"/>
    </source>
</evidence>
<dbReference type="SUPFAM" id="SSF55729">
    <property type="entry name" value="Acyl-CoA N-acyltransferases (Nat)"/>
    <property type="match status" value="1"/>
</dbReference>
<organism evidence="2 3">
    <name type="scientific">Colletotrichum incanum</name>
    <name type="common">Soybean anthracnose fungus</name>
    <dbReference type="NCBI Taxonomy" id="1573173"/>
    <lineage>
        <taxon>Eukaryota</taxon>
        <taxon>Fungi</taxon>
        <taxon>Dikarya</taxon>
        <taxon>Ascomycota</taxon>
        <taxon>Pezizomycotina</taxon>
        <taxon>Sordariomycetes</taxon>
        <taxon>Hypocreomycetidae</taxon>
        <taxon>Glomerellales</taxon>
        <taxon>Glomerellaceae</taxon>
        <taxon>Colletotrichum</taxon>
        <taxon>Colletotrichum spaethianum species complex</taxon>
    </lineage>
</organism>
<dbReference type="InterPro" id="IPR052523">
    <property type="entry name" value="Trichothecene_AcTrans"/>
</dbReference>
<proteinExistence type="predicted"/>
<keyword evidence="3" id="KW-1185">Reference proteome</keyword>
<dbReference type="PANTHER" id="PTHR42791:SF16">
    <property type="entry name" value="N-ACETYLTRANSFERASE DOMAIN-CONTAINING PROTEIN"/>
    <property type="match status" value="1"/>
</dbReference>
<dbReference type="AlphaFoldDB" id="A0A161Y701"/>
<feature type="domain" description="N-acetyltransferase" evidence="1">
    <location>
        <begin position="96"/>
        <end position="238"/>
    </location>
</feature>
<accession>A0A161Y701</accession>
<dbReference type="EMBL" id="LFIW01000709">
    <property type="protein sequence ID" value="KZL85242.1"/>
    <property type="molecule type" value="Genomic_DNA"/>
</dbReference>
<evidence type="ECO:0000313" key="3">
    <source>
        <dbReference type="Proteomes" id="UP000076584"/>
    </source>
</evidence>
<gene>
    <name evidence="2" type="ORF">CI238_08120</name>
</gene>
<sequence>MPKPEFHVRPGTSADLPAVVDIYMASFGNDWTVQKMQPHRREFPEDWRAWAHRYFYARYWSPEQQLFYVLVIPDPSSATGERIAAFAWWRRPYPTPEAKSATEGALTIRGWIKPVLLGINSLSGYLWPSRSVDPEMADIFDDTHIASDPVKEDPEHPERRNAWYLSTLGVFPELQGKGYGSLLVREGLRQVDKEGVPAWLIGLGGVEPFYERLGFVVKGRANVGRLSDWDGGSIMYRE</sequence>
<dbReference type="Gene3D" id="3.40.630.30">
    <property type="match status" value="1"/>
</dbReference>
<dbReference type="GO" id="GO:0016747">
    <property type="term" value="F:acyltransferase activity, transferring groups other than amino-acyl groups"/>
    <property type="evidence" value="ECO:0007669"/>
    <property type="project" value="InterPro"/>
</dbReference>
<comment type="caution">
    <text evidence="2">The sequence shown here is derived from an EMBL/GenBank/DDBJ whole genome shotgun (WGS) entry which is preliminary data.</text>
</comment>
<protein>
    <submittedName>
        <fullName evidence="2">Gnat family</fullName>
    </submittedName>
</protein>
<dbReference type="STRING" id="1573173.A0A161Y701"/>
<dbReference type="InterPro" id="IPR016181">
    <property type="entry name" value="Acyl_CoA_acyltransferase"/>
</dbReference>
<dbReference type="InterPro" id="IPR000182">
    <property type="entry name" value="GNAT_dom"/>
</dbReference>
<dbReference type="Proteomes" id="UP000076584">
    <property type="component" value="Unassembled WGS sequence"/>
</dbReference>
<reference evidence="2 3" key="1">
    <citation type="submission" date="2015-06" db="EMBL/GenBank/DDBJ databases">
        <title>Survival trade-offs in plant roots during colonization by closely related pathogenic and mutualistic fungi.</title>
        <authorList>
            <person name="Hacquard S."/>
            <person name="Kracher B."/>
            <person name="Hiruma K."/>
            <person name="Weinman A."/>
            <person name="Muench P."/>
            <person name="Garrido Oter R."/>
            <person name="Ver Loren van Themaat E."/>
            <person name="Dallerey J.-F."/>
            <person name="Damm U."/>
            <person name="Henrissat B."/>
            <person name="Lespinet O."/>
            <person name="Thon M."/>
            <person name="Kemen E."/>
            <person name="McHardy A.C."/>
            <person name="Schulze-Lefert P."/>
            <person name="O'Connell R.J."/>
        </authorList>
    </citation>
    <scope>NUCLEOTIDE SEQUENCE [LARGE SCALE GENOMIC DNA]</scope>
    <source>
        <strain evidence="2 3">MAFF 238704</strain>
    </source>
</reference>
<dbReference type="PROSITE" id="PS51186">
    <property type="entry name" value="GNAT"/>
    <property type="match status" value="1"/>
</dbReference>